<dbReference type="Pfam" id="PF13456">
    <property type="entry name" value="RVT_3"/>
    <property type="match status" value="1"/>
</dbReference>
<dbReference type="SUPFAM" id="SSF53098">
    <property type="entry name" value="Ribonuclease H-like"/>
    <property type="match status" value="1"/>
</dbReference>
<evidence type="ECO:0000313" key="3">
    <source>
        <dbReference type="Proteomes" id="UP001231189"/>
    </source>
</evidence>
<keyword evidence="3" id="KW-1185">Reference proteome</keyword>
<reference evidence="2" key="1">
    <citation type="submission" date="2023-07" db="EMBL/GenBank/DDBJ databases">
        <title>A chromosome-level genome assembly of Lolium multiflorum.</title>
        <authorList>
            <person name="Chen Y."/>
            <person name="Copetti D."/>
            <person name="Kolliker R."/>
            <person name="Studer B."/>
        </authorList>
    </citation>
    <scope>NUCLEOTIDE SEQUENCE</scope>
    <source>
        <strain evidence="2">02402/16</strain>
        <tissue evidence="2">Leaf</tissue>
    </source>
</reference>
<sequence length="293" mass="31536">MAIHEDVFQSPMATVSFVERFLEDLAATLDQTKGTVGSKSGNAAKTTRWIAPPADRAKLNVDGAVAKPKCKGAVGVVCRSELGVFMGASALVIDGLVNPVCLEAIACREALDLAEDLNLGPIHISSDCMEVVKSLQSTNLRAFETKRGKSITFDRYGRGTAPASDVRAESLRAVARGTRASHLEASGSLVLPVAARGGFRNTFARRWDNLRHQASPSTSEMAEGTPVTYEDLTDELKKKYDEVKAILEADLIGSFQRTRSHGIVEGVLAALDGVDCLPLRRTHQVCVGRLISW</sequence>
<protein>
    <recommendedName>
        <fullName evidence="1">RNase H type-1 domain-containing protein</fullName>
    </recommendedName>
</protein>
<gene>
    <name evidence="2" type="ORF">QYE76_015526</name>
</gene>
<dbReference type="Gene3D" id="3.30.420.10">
    <property type="entry name" value="Ribonuclease H-like superfamily/Ribonuclease H"/>
    <property type="match status" value="1"/>
</dbReference>
<dbReference type="CDD" id="cd06222">
    <property type="entry name" value="RNase_H_like"/>
    <property type="match status" value="1"/>
</dbReference>
<evidence type="ECO:0000313" key="2">
    <source>
        <dbReference type="EMBL" id="KAK1698829.1"/>
    </source>
</evidence>
<accession>A0AAD8U6R2</accession>
<dbReference type="GO" id="GO:0003676">
    <property type="term" value="F:nucleic acid binding"/>
    <property type="evidence" value="ECO:0007669"/>
    <property type="project" value="InterPro"/>
</dbReference>
<dbReference type="InterPro" id="IPR002156">
    <property type="entry name" value="RNaseH_domain"/>
</dbReference>
<dbReference type="PANTHER" id="PTHR47074:SF73">
    <property type="entry name" value="OS04G0448401 PROTEIN"/>
    <property type="match status" value="1"/>
</dbReference>
<name>A0AAD8U6R2_LOLMU</name>
<dbReference type="EMBL" id="JAUUTY010000001">
    <property type="protein sequence ID" value="KAK1698829.1"/>
    <property type="molecule type" value="Genomic_DNA"/>
</dbReference>
<dbReference type="AlphaFoldDB" id="A0AAD8U6R2"/>
<dbReference type="InterPro" id="IPR012337">
    <property type="entry name" value="RNaseH-like_sf"/>
</dbReference>
<dbReference type="Proteomes" id="UP001231189">
    <property type="component" value="Unassembled WGS sequence"/>
</dbReference>
<comment type="caution">
    <text evidence="2">The sequence shown here is derived from an EMBL/GenBank/DDBJ whole genome shotgun (WGS) entry which is preliminary data.</text>
</comment>
<organism evidence="2 3">
    <name type="scientific">Lolium multiflorum</name>
    <name type="common">Italian ryegrass</name>
    <name type="synonym">Lolium perenne subsp. multiflorum</name>
    <dbReference type="NCBI Taxonomy" id="4521"/>
    <lineage>
        <taxon>Eukaryota</taxon>
        <taxon>Viridiplantae</taxon>
        <taxon>Streptophyta</taxon>
        <taxon>Embryophyta</taxon>
        <taxon>Tracheophyta</taxon>
        <taxon>Spermatophyta</taxon>
        <taxon>Magnoliopsida</taxon>
        <taxon>Liliopsida</taxon>
        <taxon>Poales</taxon>
        <taxon>Poaceae</taxon>
        <taxon>BOP clade</taxon>
        <taxon>Pooideae</taxon>
        <taxon>Poodae</taxon>
        <taxon>Poeae</taxon>
        <taxon>Poeae Chloroplast Group 2 (Poeae type)</taxon>
        <taxon>Loliodinae</taxon>
        <taxon>Loliinae</taxon>
        <taxon>Lolium</taxon>
    </lineage>
</organism>
<dbReference type="InterPro" id="IPR044730">
    <property type="entry name" value="RNase_H-like_dom_plant"/>
</dbReference>
<feature type="domain" description="RNase H type-1" evidence="1">
    <location>
        <begin position="60"/>
        <end position="138"/>
    </location>
</feature>
<dbReference type="GO" id="GO:0004523">
    <property type="term" value="F:RNA-DNA hybrid ribonuclease activity"/>
    <property type="evidence" value="ECO:0007669"/>
    <property type="project" value="InterPro"/>
</dbReference>
<evidence type="ECO:0000259" key="1">
    <source>
        <dbReference type="Pfam" id="PF13456"/>
    </source>
</evidence>
<dbReference type="PANTHER" id="PTHR47074">
    <property type="entry name" value="BNAC02G40300D PROTEIN"/>
    <property type="match status" value="1"/>
</dbReference>
<dbReference type="InterPro" id="IPR052929">
    <property type="entry name" value="RNase_H-like_EbsB-rel"/>
</dbReference>
<proteinExistence type="predicted"/>
<dbReference type="InterPro" id="IPR036397">
    <property type="entry name" value="RNaseH_sf"/>
</dbReference>